<dbReference type="SMART" id="SM00329">
    <property type="entry name" value="BPI2"/>
    <property type="match status" value="1"/>
</dbReference>
<reference evidence="6" key="1">
    <citation type="submission" date="2022-11" db="UniProtKB">
        <authorList>
            <consortium name="WormBaseParasite"/>
        </authorList>
    </citation>
    <scope>IDENTIFICATION</scope>
</reference>
<feature type="domain" description="Lipid-binding serum glycoprotein N-terminal" evidence="3">
    <location>
        <begin position="59"/>
        <end position="287"/>
    </location>
</feature>
<feature type="domain" description="Lipid-binding serum glycoprotein C-terminal" evidence="4">
    <location>
        <begin position="360"/>
        <end position="614"/>
    </location>
</feature>
<dbReference type="InterPro" id="IPR017942">
    <property type="entry name" value="Lipid-bd_serum_glycop_N"/>
</dbReference>
<protein>
    <submittedName>
        <fullName evidence="6">Lipid-binding serum glycoprotein C-terminal domain-containing protein</fullName>
    </submittedName>
</protein>
<dbReference type="InterPro" id="IPR032942">
    <property type="entry name" value="BPI/LBP/Plunc"/>
</dbReference>
<keyword evidence="5" id="KW-1185">Reference proteome</keyword>
<dbReference type="SMART" id="SM00328">
    <property type="entry name" value="BPI1"/>
    <property type="match status" value="1"/>
</dbReference>
<dbReference type="GO" id="GO:0008289">
    <property type="term" value="F:lipid binding"/>
    <property type="evidence" value="ECO:0007669"/>
    <property type="project" value="InterPro"/>
</dbReference>
<evidence type="ECO:0000256" key="1">
    <source>
        <dbReference type="ARBA" id="ARBA00007292"/>
    </source>
</evidence>
<dbReference type="InterPro" id="IPR001124">
    <property type="entry name" value="Lipid-bd_serum_glycop_C"/>
</dbReference>
<dbReference type="GO" id="GO:0005615">
    <property type="term" value="C:extracellular space"/>
    <property type="evidence" value="ECO:0007669"/>
    <property type="project" value="TreeGrafter"/>
</dbReference>
<sequence>MYPVVFSTLLIQNQRNPECVNYLTEGALGGKQTNGVNSVDFNPALQFSGHYGYPGFKIRFSRNAFWYASTLIARLLDEKVQNVYIPPFSQCLPEVSGCAQLTNIMITHYQCPQNVLLYPVSYNQLEINVQNFALSLSGKLGGQIVVLLPIPLCGLLCVDARQISISLRVIIERNPFNGATQLRMSKCSLTIGYLNIYVVDGGLLGGIINNNFRGKLISQAQQMLPTKFCNMVPSILNEQINSQLATIPQTISIMQIFSNAALFSSKPKRLPEYIGLAMPNNQQWQQCANCDYDKNEFLSFYSTNIFDRIRNCASDLTLSTYLLGTVMANYDFILSLSGEFSPSARGGTPFPPPILQFPMISGGRMLDLLISDYTFNTLLYHLHRTGIFTFRLSPETGGGIGDFLNLTCNEDDFDFDLSVELQDAKDSTNETNSKSDANSQKKRIKRLSTLHTLIEFGVCFGDLAPEIREKNPGKKVYIIMKTNRAPSVQFQAANGGTALIEFIIDGFIFLDGTNTRVGHIRIAAEFAAAVQAVGNRIIGKAKIQRLELIDMDKTFGLPQEAFNNLADLASGMITKAVNKKLAYGIPITVPQLGLPIKLYNIHLQIIEHAIFISTDATVHLNAFHSPYRRFPQCSYYKYRNFK</sequence>
<dbReference type="SUPFAM" id="SSF55394">
    <property type="entry name" value="Bactericidal permeability-increasing protein, BPI"/>
    <property type="match status" value="2"/>
</dbReference>
<dbReference type="Pfam" id="PF02886">
    <property type="entry name" value="LBP_BPI_CETP_C"/>
    <property type="match status" value="2"/>
</dbReference>
<dbReference type="WBParaSite" id="sdigi.contig105.g4417.t1">
    <property type="protein sequence ID" value="sdigi.contig105.g4417.t1"/>
    <property type="gene ID" value="sdigi.contig105.g4417"/>
</dbReference>
<dbReference type="PANTHER" id="PTHR10504:SF144">
    <property type="entry name" value="BPI1 DOMAIN-CONTAINING PROTEIN"/>
    <property type="match status" value="1"/>
</dbReference>
<evidence type="ECO:0000259" key="4">
    <source>
        <dbReference type="SMART" id="SM00329"/>
    </source>
</evidence>
<name>A0A915PI86_9BILA</name>
<evidence type="ECO:0000256" key="2">
    <source>
        <dbReference type="ARBA" id="ARBA00023157"/>
    </source>
</evidence>
<dbReference type="Proteomes" id="UP000887581">
    <property type="component" value="Unplaced"/>
</dbReference>
<keyword evidence="2" id="KW-1015">Disulfide bond</keyword>
<proteinExistence type="inferred from homology"/>
<evidence type="ECO:0000259" key="3">
    <source>
        <dbReference type="SMART" id="SM00328"/>
    </source>
</evidence>
<dbReference type="InterPro" id="IPR017943">
    <property type="entry name" value="Bactericidal_perm-incr_a/b_dom"/>
</dbReference>
<evidence type="ECO:0000313" key="5">
    <source>
        <dbReference type="Proteomes" id="UP000887581"/>
    </source>
</evidence>
<organism evidence="5 6">
    <name type="scientific">Setaria digitata</name>
    <dbReference type="NCBI Taxonomy" id="48799"/>
    <lineage>
        <taxon>Eukaryota</taxon>
        <taxon>Metazoa</taxon>
        <taxon>Ecdysozoa</taxon>
        <taxon>Nematoda</taxon>
        <taxon>Chromadorea</taxon>
        <taxon>Rhabditida</taxon>
        <taxon>Spirurina</taxon>
        <taxon>Spiruromorpha</taxon>
        <taxon>Filarioidea</taxon>
        <taxon>Setariidae</taxon>
        <taxon>Setaria</taxon>
    </lineage>
</organism>
<evidence type="ECO:0000313" key="6">
    <source>
        <dbReference type="WBParaSite" id="sdigi.contig105.g4417.t1"/>
    </source>
</evidence>
<dbReference type="PANTHER" id="PTHR10504">
    <property type="entry name" value="BACTERICIDAL PERMEABILITY-INCREASING BPI PROTEIN-RELATED"/>
    <property type="match status" value="1"/>
</dbReference>
<dbReference type="Gene3D" id="3.15.20.10">
    <property type="entry name" value="Bactericidal permeability-increasing protein, domain 2"/>
    <property type="match status" value="1"/>
</dbReference>
<dbReference type="Gene3D" id="3.15.10.10">
    <property type="entry name" value="Bactericidal permeability-increasing protein, domain 1"/>
    <property type="match status" value="1"/>
</dbReference>
<dbReference type="Pfam" id="PF01273">
    <property type="entry name" value="LBP_BPI_CETP"/>
    <property type="match status" value="1"/>
</dbReference>
<comment type="similarity">
    <text evidence="1">Belongs to the BPI/LBP/Plunc superfamily. BPI/LBP family.</text>
</comment>
<accession>A0A915PI86</accession>
<dbReference type="AlphaFoldDB" id="A0A915PI86"/>